<comment type="caution">
    <text evidence="1">The sequence shown here is derived from an EMBL/GenBank/DDBJ whole genome shotgun (WGS) entry which is preliminary data.</text>
</comment>
<dbReference type="EMBL" id="AJIL01000171">
    <property type="protein sequence ID" value="KNE92212.1"/>
    <property type="molecule type" value="Genomic_DNA"/>
</dbReference>
<protein>
    <submittedName>
        <fullName evidence="1">Uncharacterized protein</fullName>
    </submittedName>
</protein>
<dbReference type="PANTHER" id="PTHR33069">
    <property type="entry name" value="CHROMOSOME 7, WHOLE GENOME SHOTGUN SEQUENCE-RELATED"/>
    <property type="match status" value="1"/>
</dbReference>
<dbReference type="OrthoDB" id="2495413at2759"/>
<evidence type="ECO:0000313" key="2">
    <source>
        <dbReference type="Proteomes" id="UP000054564"/>
    </source>
</evidence>
<name>A0A0L0UYS7_9BASI</name>
<sequence>MDAWDADVLDAQFNSHRVPFRPPAIADIPENQQLRQQADVVIEGFRRLIAQCEFHSPSTPVDLDIDRLRSKRGLLTELSSRLLPLLDHQISSLLIPALNRSSLRTDTAPKLALVLELQSQIGQTLDQTIRTMDDFIPGRVPEPNQTNDKHFKEFKAFRIHGLDFAIRDRAKKHLIHLFTCSRKVIEELKLPTKRFPSDVSFSTALKKQINIALSWSQESELQVILKCWRDNLDGIDYSLKQLTERSIPRYNSRGEIINFPTLSQAAMQLAAALLPTFRLSKLFFDKLSREGIHRPQARLSTAMSSHQLMLLNGLVHGIYQDIWSLMTEMRETIMPRGRPLINGLSRNLTIKQLQGHFHSLTPLLLFYIVPFLPDINDLPAQFYFKDWFDAWSTLFCSVTLNAIHASKIFAETDP</sequence>
<proteinExistence type="predicted"/>
<organism evidence="1 2">
    <name type="scientific">Puccinia striiformis f. sp. tritici PST-78</name>
    <dbReference type="NCBI Taxonomy" id="1165861"/>
    <lineage>
        <taxon>Eukaryota</taxon>
        <taxon>Fungi</taxon>
        <taxon>Dikarya</taxon>
        <taxon>Basidiomycota</taxon>
        <taxon>Pucciniomycotina</taxon>
        <taxon>Pucciniomycetes</taxon>
        <taxon>Pucciniales</taxon>
        <taxon>Pucciniaceae</taxon>
        <taxon>Puccinia</taxon>
    </lineage>
</organism>
<dbReference type="AlphaFoldDB" id="A0A0L0UYS7"/>
<accession>A0A0L0UYS7</accession>
<dbReference type="Proteomes" id="UP000054564">
    <property type="component" value="Unassembled WGS sequence"/>
</dbReference>
<reference evidence="2" key="1">
    <citation type="submission" date="2014-03" db="EMBL/GenBank/DDBJ databases">
        <title>The Genome Sequence of Puccinia striiformis f. sp. tritici PST-78.</title>
        <authorList>
            <consortium name="The Broad Institute Genome Sequencing Platform"/>
            <person name="Cuomo C."/>
            <person name="Hulbert S."/>
            <person name="Chen X."/>
            <person name="Walker B."/>
            <person name="Young S.K."/>
            <person name="Zeng Q."/>
            <person name="Gargeya S."/>
            <person name="Fitzgerald M."/>
            <person name="Haas B."/>
            <person name="Abouelleil A."/>
            <person name="Alvarado L."/>
            <person name="Arachchi H.M."/>
            <person name="Berlin A.M."/>
            <person name="Chapman S.B."/>
            <person name="Goldberg J."/>
            <person name="Griggs A."/>
            <person name="Gujja S."/>
            <person name="Hansen M."/>
            <person name="Howarth C."/>
            <person name="Imamovic A."/>
            <person name="Larimer J."/>
            <person name="McCowan C."/>
            <person name="Montmayeur A."/>
            <person name="Murphy C."/>
            <person name="Neiman D."/>
            <person name="Pearson M."/>
            <person name="Priest M."/>
            <person name="Roberts A."/>
            <person name="Saif S."/>
            <person name="Shea T."/>
            <person name="Sisk P."/>
            <person name="Sykes S."/>
            <person name="Wortman J."/>
            <person name="Nusbaum C."/>
            <person name="Birren B."/>
        </authorList>
    </citation>
    <scope>NUCLEOTIDE SEQUENCE [LARGE SCALE GENOMIC DNA]</scope>
    <source>
        <strain evidence="2">race PST-78</strain>
    </source>
</reference>
<keyword evidence="2" id="KW-1185">Reference proteome</keyword>
<gene>
    <name evidence="1" type="ORF">PSTG_14382</name>
</gene>
<dbReference type="PANTHER" id="PTHR33069:SF3">
    <property type="entry name" value="DYNEIN HEAVY CHAIN TAIL DOMAIN-CONTAINING PROTEIN"/>
    <property type="match status" value="1"/>
</dbReference>
<evidence type="ECO:0000313" key="1">
    <source>
        <dbReference type="EMBL" id="KNE92212.1"/>
    </source>
</evidence>